<keyword evidence="3" id="KW-1185">Reference proteome</keyword>
<name>A0A089YKX2_9PSED</name>
<dbReference type="EMBL" id="CP009533">
    <property type="protein sequence ID" value="AIS17033.1"/>
    <property type="molecule type" value="Genomic_DNA"/>
</dbReference>
<gene>
    <name evidence="2" type="ORF">LT40_06235</name>
</gene>
<feature type="signal peptide" evidence="1">
    <location>
        <begin position="1"/>
        <end position="17"/>
    </location>
</feature>
<accession>A0A089YKX2</accession>
<dbReference type="OrthoDB" id="7008028at2"/>
<evidence type="ECO:0000313" key="3">
    <source>
        <dbReference type="Proteomes" id="UP000029499"/>
    </source>
</evidence>
<keyword evidence="1" id="KW-0732">Signal</keyword>
<sequence length="99" mass="10566">MKFTLLIAALLLVTACAATSTSHGKRGSRGLHINCSGLTSSWTQCEKEAESACGPAGYRTLAKSSDVKEEPDDYVFGLNPAGYSTRSMIVKCRKSSAFK</sequence>
<feature type="chain" id="PRO_5001852224" evidence="1">
    <location>
        <begin position="18"/>
        <end position="99"/>
    </location>
</feature>
<dbReference type="STRING" id="216142.LT40_06235"/>
<evidence type="ECO:0000313" key="2">
    <source>
        <dbReference type="EMBL" id="AIS17033.1"/>
    </source>
</evidence>
<dbReference type="PROSITE" id="PS51257">
    <property type="entry name" value="PROKAR_LIPOPROTEIN"/>
    <property type="match status" value="1"/>
</dbReference>
<keyword evidence="2" id="KW-0449">Lipoprotein</keyword>
<evidence type="ECO:0000256" key="1">
    <source>
        <dbReference type="SAM" id="SignalP"/>
    </source>
</evidence>
<proteinExistence type="predicted"/>
<dbReference type="AlphaFoldDB" id="A0A089YKX2"/>
<dbReference type="HOGENOM" id="CLU_151156_2_0_6"/>
<dbReference type="KEGG" id="prh:LT40_06235"/>
<dbReference type="Proteomes" id="UP000029499">
    <property type="component" value="Chromosome"/>
</dbReference>
<protein>
    <submittedName>
        <fullName evidence="2">Lipoprotein</fullName>
    </submittedName>
</protein>
<reference evidence="2 3" key="1">
    <citation type="journal article" date="2015" name="J. Biotechnol.">
        <title>Complete genome sequence of Pseudomonas rhizosphaerae IH5T (=DSM 16299T), a phosphate-solubilizing rhizobacterium for bacterial biofertilizer.</title>
        <authorList>
            <person name="Kwak Y."/>
            <person name="Jung B.K."/>
            <person name="Shin J.H."/>
        </authorList>
    </citation>
    <scope>NUCLEOTIDE SEQUENCE [LARGE SCALE GENOMIC DNA]</scope>
    <source>
        <strain evidence="2">DSM 16299</strain>
    </source>
</reference>
<organism evidence="2 3">
    <name type="scientific">Pseudomonas rhizosphaerae</name>
    <dbReference type="NCBI Taxonomy" id="216142"/>
    <lineage>
        <taxon>Bacteria</taxon>
        <taxon>Pseudomonadati</taxon>
        <taxon>Pseudomonadota</taxon>
        <taxon>Gammaproteobacteria</taxon>
        <taxon>Pseudomonadales</taxon>
        <taxon>Pseudomonadaceae</taxon>
        <taxon>Pseudomonas</taxon>
    </lineage>
</organism>
<dbReference type="RefSeq" id="WP_043187732.1">
    <property type="nucleotide sequence ID" value="NZ_CP009533.1"/>
</dbReference>